<evidence type="ECO:0000313" key="3">
    <source>
        <dbReference type="Proteomes" id="UP000265040"/>
    </source>
</evidence>
<dbReference type="PANTHER" id="PTHR21315:SF2">
    <property type="entry name" value="APRATAXIN AND PNK-LIKE FACTOR"/>
    <property type="match status" value="1"/>
</dbReference>
<dbReference type="InterPro" id="IPR008984">
    <property type="entry name" value="SMAD_FHA_dom_sf"/>
</dbReference>
<accession>A0A3Q1INC6</accession>
<dbReference type="GO" id="GO:0005634">
    <property type="term" value="C:nucleus"/>
    <property type="evidence" value="ECO:0007669"/>
    <property type="project" value="TreeGrafter"/>
</dbReference>
<dbReference type="InterPro" id="IPR039253">
    <property type="entry name" value="APLF"/>
</dbReference>
<organism evidence="2 3">
    <name type="scientific">Anabas testudineus</name>
    <name type="common">Climbing perch</name>
    <name type="synonym">Anthias testudineus</name>
    <dbReference type="NCBI Taxonomy" id="64144"/>
    <lineage>
        <taxon>Eukaryota</taxon>
        <taxon>Metazoa</taxon>
        <taxon>Chordata</taxon>
        <taxon>Craniata</taxon>
        <taxon>Vertebrata</taxon>
        <taxon>Euteleostomi</taxon>
        <taxon>Actinopterygii</taxon>
        <taxon>Neopterygii</taxon>
        <taxon>Teleostei</taxon>
        <taxon>Neoteleostei</taxon>
        <taxon>Acanthomorphata</taxon>
        <taxon>Anabantaria</taxon>
        <taxon>Anabantiformes</taxon>
        <taxon>Anabantoidei</taxon>
        <taxon>Anabantidae</taxon>
        <taxon>Anabas</taxon>
    </lineage>
</organism>
<feature type="region of interest" description="Disordered" evidence="1">
    <location>
        <begin position="81"/>
        <end position="138"/>
    </location>
</feature>
<dbReference type="GO" id="GO:0008408">
    <property type="term" value="F:3'-5' exonuclease activity"/>
    <property type="evidence" value="ECO:0007669"/>
    <property type="project" value="InterPro"/>
</dbReference>
<dbReference type="Ensembl" id="ENSATET00000023631.2">
    <property type="protein sequence ID" value="ENSATEP00000023257.2"/>
    <property type="gene ID" value="ENSATEG00000016110.2"/>
</dbReference>
<dbReference type="OrthoDB" id="10256774at2759"/>
<dbReference type="AlphaFoldDB" id="A0A3Q1INC6"/>
<dbReference type="Gene3D" id="2.60.200.20">
    <property type="match status" value="1"/>
</dbReference>
<dbReference type="GO" id="GO:0006302">
    <property type="term" value="P:double-strand break repair"/>
    <property type="evidence" value="ECO:0007669"/>
    <property type="project" value="InterPro"/>
</dbReference>
<dbReference type="PANTHER" id="PTHR21315">
    <property type="entry name" value="APRATAXIN AND PNK-LIKE FACTOR-RELATED"/>
    <property type="match status" value="1"/>
</dbReference>
<name>A0A3Q1INC6_ANATE</name>
<evidence type="ECO:0000256" key="1">
    <source>
        <dbReference type="SAM" id="MobiDB-lite"/>
    </source>
</evidence>
<reference evidence="2" key="1">
    <citation type="submission" date="2021-04" db="EMBL/GenBank/DDBJ databases">
        <authorList>
            <consortium name="Wellcome Sanger Institute Data Sharing"/>
        </authorList>
    </citation>
    <scope>NUCLEOTIDE SEQUENCE [LARGE SCALE GENOMIC DNA]</scope>
</reference>
<dbReference type="GO" id="GO:0003906">
    <property type="term" value="F:DNA-(apurinic or apyrimidinic site) endonuclease activity"/>
    <property type="evidence" value="ECO:0007669"/>
    <property type="project" value="InterPro"/>
</dbReference>
<evidence type="ECO:0008006" key="4">
    <source>
        <dbReference type="Google" id="ProtNLM"/>
    </source>
</evidence>
<evidence type="ECO:0000313" key="2">
    <source>
        <dbReference type="Ensembl" id="ENSATEP00000023257.2"/>
    </source>
</evidence>
<dbReference type="SUPFAM" id="SSF49879">
    <property type="entry name" value="SMAD/FHA domain"/>
    <property type="match status" value="1"/>
</dbReference>
<dbReference type="GeneTree" id="ENSGT00390000010591"/>
<sequence>MSGFDLVPVDGGDPIHLPPGETVLGRGRFLGTHLNPCFVQSSLTDEPRPLQKDSWYPLHHGDLFSLLPGQFIFKVEAVGGEGRSPSPVFEEENHELPVSPKPDVGTVTGQDRGPSPPTSAALSNEEGADSPGTSLNKVCRSKPASWTLEDVDLSLGRD</sequence>
<proteinExistence type="predicted"/>
<reference evidence="2" key="3">
    <citation type="submission" date="2025-09" db="UniProtKB">
        <authorList>
            <consortium name="Ensembl"/>
        </authorList>
    </citation>
    <scope>IDENTIFICATION</scope>
</reference>
<dbReference type="InParanoid" id="A0A3Q1INC6"/>
<protein>
    <recommendedName>
        <fullName evidence="4">Aprataxin and PNKP like factor</fullName>
    </recommendedName>
</protein>
<dbReference type="STRING" id="64144.ENSATEP00000023257"/>
<dbReference type="GO" id="GO:0035861">
    <property type="term" value="C:site of double-strand break"/>
    <property type="evidence" value="ECO:0007669"/>
    <property type="project" value="TreeGrafter"/>
</dbReference>
<keyword evidence="3" id="KW-1185">Reference proteome</keyword>
<dbReference type="Proteomes" id="UP000265040">
    <property type="component" value="Chromosome 1"/>
</dbReference>
<reference evidence="2" key="2">
    <citation type="submission" date="2025-08" db="UniProtKB">
        <authorList>
            <consortium name="Ensembl"/>
        </authorList>
    </citation>
    <scope>IDENTIFICATION</scope>
</reference>